<dbReference type="PRINTS" id="PR00081">
    <property type="entry name" value="GDHRDH"/>
</dbReference>
<name>A0A6I6N1Y8_9ACTN</name>
<dbReference type="Gene3D" id="3.40.50.720">
    <property type="entry name" value="NAD(P)-binding Rossmann-like Domain"/>
    <property type="match status" value="1"/>
</dbReference>
<evidence type="ECO:0000313" key="4">
    <source>
        <dbReference type="Proteomes" id="UP000436138"/>
    </source>
</evidence>
<dbReference type="Pfam" id="PF00106">
    <property type="entry name" value="adh_short"/>
    <property type="match status" value="1"/>
</dbReference>
<dbReference type="GO" id="GO:0016491">
    <property type="term" value="F:oxidoreductase activity"/>
    <property type="evidence" value="ECO:0007669"/>
    <property type="project" value="UniProtKB-KW"/>
</dbReference>
<sequence>MTVTGDGRTVLVTGANRGTGRAVAEELHAAGWRVWNLGRTPAELPWIENVHCDLRHPADVGPAVQRVTELAGGLDAVVANGVERALGELATLPLQSWREAVDVNLTSVIALVQAALPALRARGGRIVLMGSHAGTRFFEGGAAYCATKAALKAIAEVLLLEERPSGVCTTLISPGAIANLPDDTSPLKMTTSSVAKAVLWVLQAPADTVVGEVELRPARLPDQVPVTGLDRLQAV</sequence>
<dbReference type="SUPFAM" id="SSF51735">
    <property type="entry name" value="NAD(P)-binding Rossmann-fold domains"/>
    <property type="match status" value="1"/>
</dbReference>
<dbReference type="EMBL" id="CP047020">
    <property type="protein sequence ID" value="QHA04451.1"/>
    <property type="molecule type" value="Genomic_DNA"/>
</dbReference>
<dbReference type="PANTHER" id="PTHR43669:SF3">
    <property type="entry name" value="ALCOHOL DEHYDROGENASE, PUTATIVE (AFU_ORTHOLOGUE AFUA_3G03445)-RELATED"/>
    <property type="match status" value="1"/>
</dbReference>
<dbReference type="InterPro" id="IPR002347">
    <property type="entry name" value="SDR_fam"/>
</dbReference>
<dbReference type="AlphaFoldDB" id="A0A6I6N1Y8"/>
<keyword evidence="2" id="KW-0560">Oxidoreductase</keyword>
<accession>A0A6I6N1Y8</accession>
<dbReference type="PANTHER" id="PTHR43669">
    <property type="entry name" value="5-KETO-D-GLUCONATE 5-REDUCTASE"/>
    <property type="match status" value="1"/>
</dbReference>
<dbReference type="RefSeq" id="WP_158920171.1">
    <property type="nucleotide sequence ID" value="NZ_CP047020.1"/>
</dbReference>
<evidence type="ECO:0000256" key="2">
    <source>
        <dbReference type="ARBA" id="ARBA00023002"/>
    </source>
</evidence>
<organism evidence="3 4">
    <name type="scientific">Streptomyces broussonetiae</name>
    <dbReference type="NCBI Taxonomy" id="2686304"/>
    <lineage>
        <taxon>Bacteria</taxon>
        <taxon>Bacillati</taxon>
        <taxon>Actinomycetota</taxon>
        <taxon>Actinomycetes</taxon>
        <taxon>Kitasatosporales</taxon>
        <taxon>Streptomycetaceae</taxon>
        <taxon>Streptomyces</taxon>
    </lineage>
</organism>
<dbReference type="InterPro" id="IPR036291">
    <property type="entry name" value="NAD(P)-bd_dom_sf"/>
</dbReference>
<dbReference type="KEGG" id="sbro:GQF42_15200"/>
<keyword evidence="4" id="KW-1185">Reference proteome</keyword>
<gene>
    <name evidence="3" type="ORF">GQF42_15200</name>
</gene>
<proteinExistence type="inferred from homology"/>
<protein>
    <submittedName>
        <fullName evidence="3">SDR family NAD(P)-dependent oxidoreductase</fullName>
    </submittedName>
</protein>
<evidence type="ECO:0000256" key="1">
    <source>
        <dbReference type="ARBA" id="ARBA00006484"/>
    </source>
</evidence>
<dbReference type="Proteomes" id="UP000436138">
    <property type="component" value="Chromosome"/>
</dbReference>
<reference evidence="3 4" key="1">
    <citation type="submission" date="2019-12" db="EMBL/GenBank/DDBJ databases">
        <title>Streptomyces sp. strain T44 isolated from rhizosphere soil of Broussonetia papyrifera.</title>
        <authorList>
            <person name="Mo P."/>
        </authorList>
    </citation>
    <scope>NUCLEOTIDE SEQUENCE [LARGE SCALE GENOMIC DNA]</scope>
    <source>
        <strain evidence="3 4">T44</strain>
    </source>
</reference>
<evidence type="ECO:0000313" key="3">
    <source>
        <dbReference type="EMBL" id="QHA04451.1"/>
    </source>
</evidence>
<comment type="similarity">
    <text evidence="1">Belongs to the short-chain dehydrogenases/reductases (SDR) family.</text>
</comment>